<evidence type="ECO:0000313" key="1">
    <source>
        <dbReference type="EMBL" id="MDM8562229.1"/>
    </source>
</evidence>
<dbReference type="Proteomes" id="UP001171945">
    <property type="component" value="Unassembled WGS sequence"/>
</dbReference>
<name>A0ABT7VRD5_9GAMM</name>
<evidence type="ECO:0000313" key="2">
    <source>
        <dbReference type="Proteomes" id="UP001171945"/>
    </source>
</evidence>
<proteinExistence type="predicted"/>
<comment type="caution">
    <text evidence="1">The sequence shown here is derived from an EMBL/GenBank/DDBJ whole genome shotgun (WGS) entry which is preliminary data.</text>
</comment>
<reference evidence="1" key="1">
    <citation type="submission" date="2023-06" db="EMBL/GenBank/DDBJ databases">
        <title>Uncultivated large filamentous bacteria from sulfidic sediments reveal new species and different genomic features in energy metabolism and defense.</title>
        <authorList>
            <person name="Fonseca A."/>
        </authorList>
    </citation>
    <scope>NUCLEOTIDE SEQUENCE</scope>
    <source>
        <strain evidence="1">HSG4</strain>
    </source>
</reference>
<sequence>MDIKFKGLENRTTCEKIQLYLTRVEHLYRSIQPWLTEENLIVESHAVETTEKLGTYKIIQLSVKTPTGEWLALVKPNGASVIGGEGLIEIEGLLAGKEYLLYLRQPHPQMDVSLYKGINQDGWYWIEDTRRNRAHKLDKSLLLDIITLVSDYEF</sequence>
<gene>
    <name evidence="1" type="ORF">QUF54_02630</name>
</gene>
<dbReference type="EMBL" id="JAUCGM010000090">
    <property type="protein sequence ID" value="MDM8562229.1"/>
    <property type="molecule type" value="Genomic_DNA"/>
</dbReference>
<protein>
    <submittedName>
        <fullName evidence="1">Uncharacterized protein</fullName>
    </submittedName>
</protein>
<organism evidence="1 2">
    <name type="scientific">Candidatus Marithioploca araucensis</name>
    <dbReference type="NCBI Taxonomy" id="70273"/>
    <lineage>
        <taxon>Bacteria</taxon>
        <taxon>Pseudomonadati</taxon>
        <taxon>Pseudomonadota</taxon>
        <taxon>Gammaproteobacteria</taxon>
        <taxon>Thiotrichales</taxon>
        <taxon>Thiotrichaceae</taxon>
        <taxon>Candidatus Marithioploca</taxon>
    </lineage>
</organism>
<accession>A0ABT7VRD5</accession>
<keyword evidence="2" id="KW-1185">Reference proteome</keyword>